<gene>
    <name evidence="3" type="ORF">CU097_006050</name>
</gene>
<feature type="coiled-coil region" evidence="1">
    <location>
        <begin position="29"/>
        <end position="60"/>
    </location>
</feature>
<accession>A0A367KEU8</accession>
<feature type="coiled-coil region" evidence="1">
    <location>
        <begin position="101"/>
        <end position="150"/>
    </location>
</feature>
<organism evidence="3 4">
    <name type="scientific">Rhizopus azygosporus</name>
    <name type="common">Rhizopus microsporus var. azygosporus</name>
    <dbReference type="NCBI Taxonomy" id="86630"/>
    <lineage>
        <taxon>Eukaryota</taxon>
        <taxon>Fungi</taxon>
        <taxon>Fungi incertae sedis</taxon>
        <taxon>Mucoromycota</taxon>
        <taxon>Mucoromycotina</taxon>
        <taxon>Mucoromycetes</taxon>
        <taxon>Mucorales</taxon>
        <taxon>Mucorineae</taxon>
        <taxon>Rhizopodaceae</taxon>
        <taxon>Rhizopus</taxon>
    </lineage>
</organism>
<comment type="caution">
    <text evidence="3">The sequence shown here is derived from an EMBL/GenBank/DDBJ whole genome shotgun (WGS) entry which is preliminary data.</text>
</comment>
<feature type="coiled-coil region" evidence="1">
    <location>
        <begin position="207"/>
        <end position="288"/>
    </location>
</feature>
<evidence type="ECO:0000256" key="1">
    <source>
        <dbReference type="SAM" id="Coils"/>
    </source>
</evidence>
<dbReference type="OrthoDB" id="2288664at2759"/>
<evidence type="ECO:0000313" key="4">
    <source>
        <dbReference type="Proteomes" id="UP000252139"/>
    </source>
</evidence>
<dbReference type="STRING" id="86630.A0A367KEU8"/>
<proteinExistence type="predicted"/>
<evidence type="ECO:0000313" key="3">
    <source>
        <dbReference type="EMBL" id="RCI00640.1"/>
    </source>
</evidence>
<keyword evidence="1" id="KW-0175">Coiled coil</keyword>
<name>A0A367KEU8_RHIAZ</name>
<dbReference type="EMBL" id="PJQL01000048">
    <property type="protein sequence ID" value="RCI00640.1"/>
    <property type="molecule type" value="Genomic_DNA"/>
</dbReference>
<dbReference type="Proteomes" id="UP000252139">
    <property type="component" value="Unassembled WGS sequence"/>
</dbReference>
<protein>
    <submittedName>
        <fullName evidence="3">Uncharacterized protein</fullName>
    </submittedName>
</protein>
<keyword evidence="4" id="KW-1185">Reference proteome</keyword>
<feature type="coiled-coil region" evidence="1">
    <location>
        <begin position="346"/>
        <end position="373"/>
    </location>
</feature>
<evidence type="ECO:0000256" key="2">
    <source>
        <dbReference type="SAM" id="MobiDB-lite"/>
    </source>
</evidence>
<feature type="region of interest" description="Disordered" evidence="2">
    <location>
        <begin position="1"/>
        <end position="20"/>
    </location>
</feature>
<sequence>MDSPVSPKSPKRQLTLGPSTPIQDWEVERATLLVNYKESREKAERLEKLLQEEQATFEKNTSSLLREVKLKETYLEKKLKDVEESLMSQILALQQRVVDQQSDYQEQIKSLKAEHEQALETEGKKYQRRLLSLQERLNAKDKEYAELLEKTNTDEEKDKLIESLRLKIADMERAAEQNEQPIKEEEADNSERVVEDLKVNHQTTADITEYIKREQDYQARIVELEERAQQYKKRLDQVVAGHDAHIQEITEKFMSEAQQSEMSHQARIQNLQSEHADTLRELREQHQTEKEVWSIEQNAAIDELRRALCLEKEDAMRELNKEWKEKYDDLHASMSKDSMEIQAHWEAKLKEAKSQYEAKTARLQGEIEVIKDRLGKEIDRRKQNQAALSECLTHNDILQTKLNNYQTILKQHFSTEKEIHKLKRLQQMSFKKAKDILNTVSPDTQLSPNMDLPELLQLILHKVLIACLYNQVYQAHEDDITLLDQAMN</sequence>
<dbReference type="AlphaFoldDB" id="A0A367KEU8"/>
<reference evidence="3 4" key="1">
    <citation type="journal article" date="2018" name="G3 (Bethesda)">
        <title>Phylogenetic and Phylogenomic Definition of Rhizopus Species.</title>
        <authorList>
            <person name="Gryganskyi A.P."/>
            <person name="Golan J."/>
            <person name="Dolatabadi S."/>
            <person name="Mondo S."/>
            <person name="Robb S."/>
            <person name="Idnurm A."/>
            <person name="Muszewska A."/>
            <person name="Steczkiewicz K."/>
            <person name="Masonjones S."/>
            <person name="Liao H.L."/>
            <person name="Gajdeczka M.T."/>
            <person name="Anike F."/>
            <person name="Vuek A."/>
            <person name="Anishchenko I.M."/>
            <person name="Voigt K."/>
            <person name="de Hoog G.S."/>
            <person name="Smith M.E."/>
            <person name="Heitman J."/>
            <person name="Vilgalys R."/>
            <person name="Stajich J.E."/>
        </authorList>
    </citation>
    <scope>NUCLEOTIDE SEQUENCE [LARGE SCALE GENOMIC DNA]</scope>
    <source>
        <strain evidence="3 4">CBS 357.93</strain>
    </source>
</reference>